<name>A0ACC0XH71_9ROSI</name>
<evidence type="ECO:0000313" key="1">
    <source>
        <dbReference type="EMBL" id="KAJ0016693.1"/>
    </source>
</evidence>
<protein>
    <submittedName>
        <fullName evidence="1">Uncharacterized protein</fullName>
    </submittedName>
</protein>
<evidence type="ECO:0000313" key="2">
    <source>
        <dbReference type="Proteomes" id="UP001163603"/>
    </source>
</evidence>
<reference evidence="2" key="1">
    <citation type="journal article" date="2023" name="G3 (Bethesda)">
        <title>Genome assembly and association tests identify interacting loci associated with vigor, precocity, and sex in interspecific pistachio rootstocks.</title>
        <authorList>
            <person name="Palmer W."/>
            <person name="Jacygrad E."/>
            <person name="Sagayaradj S."/>
            <person name="Cavanaugh K."/>
            <person name="Han R."/>
            <person name="Bertier L."/>
            <person name="Beede B."/>
            <person name="Kafkas S."/>
            <person name="Golino D."/>
            <person name="Preece J."/>
            <person name="Michelmore R."/>
        </authorList>
    </citation>
    <scope>NUCLEOTIDE SEQUENCE [LARGE SCALE GENOMIC DNA]</scope>
</reference>
<keyword evidence="2" id="KW-1185">Reference proteome</keyword>
<gene>
    <name evidence="1" type="ORF">Pint_09476</name>
</gene>
<comment type="caution">
    <text evidence="1">The sequence shown here is derived from an EMBL/GenBank/DDBJ whole genome shotgun (WGS) entry which is preliminary data.</text>
</comment>
<sequence>MSADRDIESQQMILFITRRPSPNPSRERWRWIFLTLQACQILTSIADKAKKGGSLAITAVSSGTHGVGVIATGSRGDTNFEVTEIEEVSDTSPQVLIDVHNVGTDESAFGRDTAVSDADRQRKRISQVVKAKDLQSLNDFGGFEGIAVALNTDLEKGIHGDEKDILSRCSMDALFEAQDPAQGFFQLLLKFCNYYIIALLGLSAALSIAFGISMEGLSTGWYQGAIIILATGILVIVSTFRAFWNEKLKLSEAQTIGLFISNLIIVEVFLHFKHGKDKHDFGVPEIKGKPTSIEHIIDVIMGILTKPNGKPSILTTSLALLVLGMVEGVPSLVALAIAYWNKKALSDKSFAKDPLACLSMGSVTTICTDKAGGLKLSSQEVDMCFIGEEVIGEDSMIHADVLETFCNGIGIPVLGQQNPGNSPQDSILSWARLKLGLDIESLRESCAIINELHSGVKGSRVLVRKSKDQESHMCLYWKGPAKAILPLCSLYHDSKGTVKAMDDNKKFIFEQIVGNMQSKNLETLAFAYKKVGAPTFEGNSITLIGMLVLKHICWNETKEATQAFRNAGINMLLISEDDVGMVKDIVDFASKSASTFIMYWHTKLHSPHIGSTGTTQSELASNLQLPLMNLVSTTNP</sequence>
<organism evidence="1 2">
    <name type="scientific">Pistacia integerrima</name>
    <dbReference type="NCBI Taxonomy" id="434235"/>
    <lineage>
        <taxon>Eukaryota</taxon>
        <taxon>Viridiplantae</taxon>
        <taxon>Streptophyta</taxon>
        <taxon>Embryophyta</taxon>
        <taxon>Tracheophyta</taxon>
        <taxon>Spermatophyta</taxon>
        <taxon>Magnoliopsida</taxon>
        <taxon>eudicotyledons</taxon>
        <taxon>Gunneridae</taxon>
        <taxon>Pentapetalae</taxon>
        <taxon>rosids</taxon>
        <taxon>malvids</taxon>
        <taxon>Sapindales</taxon>
        <taxon>Anacardiaceae</taxon>
        <taxon>Pistacia</taxon>
    </lineage>
</organism>
<proteinExistence type="predicted"/>
<accession>A0ACC0XH71</accession>
<dbReference type="EMBL" id="CM047747">
    <property type="protein sequence ID" value="KAJ0016693.1"/>
    <property type="molecule type" value="Genomic_DNA"/>
</dbReference>
<dbReference type="Proteomes" id="UP001163603">
    <property type="component" value="Chromosome 12"/>
</dbReference>